<accession>A0ABY6LAL2</accession>
<evidence type="ECO:0000313" key="2">
    <source>
        <dbReference type="Proteomes" id="UP001235939"/>
    </source>
</evidence>
<keyword evidence="2" id="KW-1185">Reference proteome</keyword>
<protein>
    <submittedName>
        <fullName evidence="1">Uncharacterized protein</fullName>
    </submittedName>
</protein>
<sequence>MCGRIPPSPSRSLLVGTSDIASDENTEIYSYHDSESELEFEKLKIWLSSTSSFYVGRDQTTRWKTSEWQSTKLRIRSYNIISHLPGPKRDGKNITTAVGTYRKFITNKIIEKIICNTNQYISRIQGNFSR</sequence>
<gene>
    <name evidence="1" type="ORF">LAZ67_14002025</name>
</gene>
<dbReference type="EMBL" id="CP092876">
    <property type="protein sequence ID" value="UYV76790.1"/>
    <property type="molecule type" value="Genomic_DNA"/>
</dbReference>
<proteinExistence type="predicted"/>
<reference evidence="1 2" key="1">
    <citation type="submission" date="2022-01" db="EMBL/GenBank/DDBJ databases">
        <title>A chromosomal length assembly of Cordylochernes scorpioides.</title>
        <authorList>
            <person name="Zeh D."/>
            <person name="Zeh J."/>
        </authorList>
    </citation>
    <scope>NUCLEOTIDE SEQUENCE [LARGE SCALE GENOMIC DNA]</scope>
    <source>
        <strain evidence="1">IN4F17</strain>
        <tissue evidence="1">Whole Body</tissue>
    </source>
</reference>
<name>A0ABY6LAL2_9ARAC</name>
<organism evidence="1 2">
    <name type="scientific">Cordylochernes scorpioides</name>
    <dbReference type="NCBI Taxonomy" id="51811"/>
    <lineage>
        <taxon>Eukaryota</taxon>
        <taxon>Metazoa</taxon>
        <taxon>Ecdysozoa</taxon>
        <taxon>Arthropoda</taxon>
        <taxon>Chelicerata</taxon>
        <taxon>Arachnida</taxon>
        <taxon>Pseudoscorpiones</taxon>
        <taxon>Cheliferoidea</taxon>
        <taxon>Chernetidae</taxon>
        <taxon>Cordylochernes</taxon>
    </lineage>
</organism>
<dbReference type="Proteomes" id="UP001235939">
    <property type="component" value="Chromosome 14"/>
</dbReference>
<evidence type="ECO:0000313" key="1">
    <source>
        <dbReference type="EMBL" id="UYV76790.1"/>
    </source>
</evidence>